<keyword evidence="3" id="KW-1003">Cell membrane</keyword>
<dbReference type="CDD" id="cd03216">
    <property type="entry name" value="ABC_Carb_Monos_I"/>
    <property type="match status" value="1"/>
</dbReference>
<dbReference type="GO" id="GO:0005886">
    <property type="term" value="C:plasma membrane"/>
    <property type="evidence" value="ECO:0007669"/>
    <property type="project" value="UniProtKB-SubCell"/>
</dbReference>
<dbReference type="InterPro" id="IPR027417">
    <property type="entry name" value="P-loop_NTPase"/>
</dbReference>
<keyword evidence="8" id="KW-0472">Membrane</keyword>
<organism evidence="10 11">
    <name type="scientific">Anaerocolumna aminovalerica</name>
    <dbReference type="NCBI Taxonomy" id="1527"/>
    <lineage>
        <taxon>Bacteria</taxon>
        <taxon>Bacillati</taxon>
        <taxon>Bacillota</taxon>
        <taxon>Clostridia</taxon>
        <taxon>Lachnospirales</taxon>
        <taxon>Lachnospiraceae</taxon>
        <taxon>Anaerocolumna</taxon>
    </lineage>
</organism>
<dbReference type="SUPFAM" id="SSF52540">
    <property type="entry name" value="P-loop containing nucleoside triphosphate hydrolases"/>
    <property type="match status" value="2"/>
</dbReference>
<accession>A0A1I5C4F7</accession>
<dbReference type="PROSITE" id="PS00211">
    <property type="entry name" value="ABC_TRANSPORTER_1"/>
    <property type="match status" value="1"/>
</dbReference>
<evidence type="ECO:0000256" key="2">
    <source>
        <dbReference type="ARBA" id="ARBA00022448"/>
    </source>
</evidence>
<dbReference type="CDD" id="cd03215">
    <property type="entry name" value="ABC_Carb_Monos_II"/>
    <property type="match status" value="1"/>
</dbReference>
<dbReference type="GO" id="GO:0016887">
    <property type="term" value="F:ATP hydrolysis activity"/>
    <property type="evidence" value="ECO:0007669"/>
    <property type="project" value="InterPro"/>
</dbReference>
<dbReference type="PANTHER" id="PTHR43790">
    <property type="entry name" value="CARBOHYDRATE TRANSPORT ATP-BINDING PROTEIN MG119-RELATED"/>
    <property type="match status" value="1"/>
</dbReference>
<dbReference type="InterPro" id="IPR003593">
    <property type="entry name" value="AAA+_ATPase"/>
</dbReference>
<name>A0A1I5C4F7_9FIRM</name>
<keyword evidence="6 10" id="KW-0067">ATP-binding</keyword>
<keyword evidence="10" id="KW-0762">Sugar transport</keyword>
<dbReference type="InterPro" id="IPR050107">
    <property type="entry name" value="ABC_carbohydrate_import_ATPase"/>
</dbReference>
<protein>
    <submittedName>
        <fullName evidence="10">Simple sugar transport system ATP-binding protein</fullName>
    </submittedName>
</protein>
<dbReference type="STRING" id="1527.SAMN04489757_102116"/>
<comment type="subcellular location">
    <subcellularLocation>
        <location evidence="1">Cell membrane</location>
        <topology evidence="1">Peripheral membrane protein</topology>
    </subcellularLocation>
</comment>
<evidence type="ECO:0000256" key="3">
    <source>
        <dbReference type="ARBA" id="ARBA00022475"/>
    </source>
</evidence>
<dbReference type="PROSITE" id="PS50893">
    <property type="entry name" value="ABC_TRANSPORTER_2"/>
    <property type="match status" value="2"/>
</dbReference>
<dbReference type="Proteomes" id="UP000198806">
    <property type="component" value="Unassembled WGS sequence"/>
</dbReference>
<feature type="domain" description="ABC transporter" evidence="9">
    <location>
        <begin position="259"/>
        <end position="503"/>
    </location>
</feature>
<dbReference type="OrthoDB" id="9771863at2"/>
<dbReference type="EMBL" id="FOWD01000002">
    <property type="protein sequence ID" value="SFN81692.1"/>
    <property type="molecule type" value="Genomic_DNA"/>
</dbReference>
<evidence type="ECO:0000256" key="8">
    <source>
        <dbReference type="ARBA" id="ARBA00023136"/>
    </source>
</evidence>
<dbReference type="FunFam" id="3.40.50.300:FF:000127">
    <property type="entry name" value="Ribose import ATP-binding protein RbsA"/>
    <property type="match status" value="1"/>
</dbReference>
<evidence type="ECO:0000256" key="7">
    <source>
        <dbReference type="ARBA" id="ARBA00022967"/>
    </source>
</evidence>
<keyword evidence="11" id="KW-1185">Reference proteome</keyword>
<evidence type="ECO:0000259" key="9">
    <source>
        <dbReference type="PROSITE" id="PS50893"/>
    </source>
</evidence>
<dbReference type="Gene3D" id="3.40.50.300">
    <property type="entry name" value="P-loop containing nucleotide triphosphate hydrolases"/>
    <property type="match status" value="2"/>
</dbReference>
<dbReference type="GO" id="GO:0005524">
    <property type="term" value="F:ATP binding"/>
    <property type="evidence" value="ECO:0007669"/>
    <property type="project" value="UniProtKB-KW"/>
</dbReference>
<evidence type="ECO:0000256" key="1">
    <source>
        <dbReference type="ARBA" id="ARBA00004202"/>
    </source>
</evidence>
<reference evidence="10 11" key="1">
    <citation type="submission" date="2016-10" db="EMBL/GenBank/DDBJ databases">
        <authorList>
            <person name="de Groot N.N."/>
        </authorList>
    </citation>
    <scope>NUCLEOTIDE SEQUENCE [LARGE SCALE GENOMIC DNA]</scope>
    <source>
        <strain evidence="10 11">DSM 1283</strain>
    </source>
</reference>
<dbReference type="RefSeq" id="WP_091683984.1">
    <property type="nucleotide sequence ID" value="NZ_BAABFM010000017.1"/>
</dbReference>
<keyword evidence="5" id="KW-0547">Nucleotide-binding</keyword>
<gene>
    <name evidence="10" type="ORF">SAMN04489757_102116</name>
</gene>
<proteinExistence type="predicted"/>
<feature type="domain" description="ABC transporter" evidence="9">
    <location>
        <begin position="6"/>
        <end position="242"/>
    </location>
</feature>
<evidence type="ECO:0000256" key="5">
    <source>
        <dbReference type="ARBA" id="ARBA00022741"/>
    </source>
</evidence>
<keyword evidence="4" id="KW-0677">Repeat</keyword>
<dbReference type="Pfam" id="PF00005">
    <property type="entry name" value="ABC_tran"/>
    <property type="match status" value="2"/>
</dbReference>
<evidence type="ECO:0000256" key="4">
    <source>
        <dbReference type="ARBA" id="ARBA00022737"/>
    </source>
</evidence>
<dbReference type="SMART" id="SM00382">
    <property type="entry name" value="AAA"/>
    <property type="match status" value="1"/>
</dbReference>
<evidence type="ECO:0000313" key="11">
    <source>
        <dbReference type="Proteomes" id="UP000198806"/>
    </source>
</evidence>
<dbReference type="AlphaFoldDB" id="A0A1I5C4F7"/>
<evidence type="ECO:0000313" key="10">
    <source>
        <dbReference type="EMBL" id="SFN81692.1"/>
    </source>
</evidence>
<sequence>MEQNILVMENITKVYSNGFVANKNVNFSIHEGEIHALVGENGAGKSTLMKILFGSEKPDEGRILLRGQEIHIDNPTVAINYGIGMVHQHFMLVPSLTVADNLVIGMEPKKNGLYDVAKAEEIAREVSEKYNFKVDSKTRVRDLSVGMKQKVEILKALVRGAKILILDEPTAVLTPQETKELFVELKHLKEQGYTVVFISHKLNEVKELCDRITVLRAGKTIGTKEIENVTEQDISRMMVGRDVRLDIDKNKAVPKETVLKVSHVNKVNSLGKQVLNDVSFHIPRGVILGIAGVEGNGQSEISEIIAGMDQNFVGNVMVNGKETRNMTVRQLRENGVAHISEDRMTYGIVGDGSIAENMISDRYYKKEFQKGVLLNQKKIDNLVNDLIGRFNVKCDGKDQPIRMLSGGNMQKVVAAREFTSKADLIVANQPTRGIDIGASMFLRNKLVELRDAGAAILLISADLSEVMDVSDRLIVMNEGKISAYFEDASQVTEEEMGLYMLGIKQMTPDEIRRASSDE</sequence>
<evidence type="ECO:0000256" key="6">
    <source>
        <dbReference type="ARBA" id="ARBA00022840"/>
    </source>
</evidence>
<dbReference type="PANTHER" id="PTHR43790:SF4">
    <property type="entry name" value="GUANOSINE IMPORT ATP-BINDING PROTEIN NUPO"/>
    <property type="match status" value="1"/>
</dbReference>
<dbReference type="InterPro" id="IPR003439">
    <property type="entry name" value="ABC_transporter-like_ATP-bd"/>
</dbReference>
<keyword evidence="2" id="KW-0813">Transport</keyword>
<dbReference type="InterPro" id="IPR017871">
    <property type="entry name" value="ABC_transporter-like_CS"/>
</dbReference>
<keyword evidence="7" id="KW-1278">Translocase</keyword>